<dbReference type="GO" id="GO:0003998">
    <property type="term" value="F:acylphosphatase activity"/>
    <property type="evidence" value="ECO:0007669"/>
    <property type="project" value="UniProtKB-EC"/>
</dbReference>
<evidence type="ECO:0000313" key="14">
    <source>
        <dbReference type="Proteomes" id="UP000515243"/>
    </source>
</evidence>
<dbReference type="PANTHER" id="PTHR47268">
    <property type="entry name" value="ACYLPHOSPHATASE"/>
    <property type="match status" value="1"/>
</dbReference>
<dbReference type="PANTHER" id="PTHR47268:SF4">
    <property type="entry name" value="ACYLPHOSPHATASE"/>
    <property type="match status" value="1"/>
</dbReference>
<comment type="catalytic activity">
    <reaction evidence="4 5 6">
        <text>an acyl phosphate + H2O = a carboxylate + phosphate + H(+)</text>
        <dbReference type="Rhea" id="RHEA:14965"/>
        <dbReference type="ChEBI" id="CHEBI:15377"/>
        <dbReference type="ChEBI" id="CHEBI:15378"/>
        <dbReference type="ChEBI" id="CHEBI:29067"/>
        <dbReference type="ChEBI" id="CHEBI:43474"/>
        <dbReference type="ChEBI" id="CHEBI:59918"/>
        <dbReference type="EC" id="3.6.1.7"/>
    </reaction>
</comment>
<feature type="active site" evidence="5">
    <location>
        <position position="36"/>
    </location>
</feature>
<dbReference type="Gene3D" id="3.30.70.100">
    <property type="match status" value="1"/>
</dbReference>
<organism evidence="9 12">
    <name type="scientific">Clostridium butyricum</name>
    <dbReference type="NCBI Taxonomy" id="1492"/>
    <lineage>
        <taxon>Bacteria</taxon>
        <taxon>Bacillati</taxon>
        <taxon>Bacillota</taxon>
        <taxon>Clostridia</taxon>
        <taxon>Eubacteriales</taxon>
        <taxon>Clostridiaceae</taxon>
        <taxon>Clostridium</taxon>
    </lineage>
</organism>
<evidence type="ECO:0000256" key="5">
    <source>
        <dbReference type="PROSITE-ProRule" id="PRU00520"/>
    </source>
</evidence>
<evidence type="ECO:0000256" key="4">
    <source>
        <dbReference type="ARBA" id="ARBA00047645"/>
    </source>
</evidence>
<dbReference type="EC" id="3.6.1.7" evidence="2 5"/>
<evidence type="ECO:0000256" key="7">
    <source>
        <dbReference type="RuleBase" id="RU004168"/>
    </source>
</evidence>
<dbReference type="SUPFAM" id="SSF54975">
    <property type="entry name" value="Acylphosphatase/BLUF domain-like"/>
    <property type="match status" value="1"/>
</dbReference>
<dbReference type="GeneID" id="92943271"/>
<evidence type="ECO:0000256" key="2">
    <source>
        <dbReference type="ARBA" id="ARBA00012150"/>
    </source>
</evidence>
<dbReference type="InterPro" id="IPR017968">
    <property type="entry name" value="Acylphosphatase_CS"/>
</dbReference>
<accession>A0A0Q1DEY2</accession>
<evidence type="ECO:0000313" key="11">
    <source>
        <dbReference type="EMBL" id="QMW90123.1"/>
    </source>
</evidence>
<evidence type="ECO:0000256" key="6">
    <source>
        <dbReference type="RuleBase" id="RU000553"/>
    </source>
</evidence>
<dbReference type="InterPro" id="IPR001792">
    <property type="entry name" value="Acylphosphatase-like_dom"/>
</dbReference>
<dbReference type="Proteomes" id="UP000474042">
    <property type="component" value="Unassembled WGS sequence"/>
</dbReference>
<proteinExistence type="inferred from homology"/>
<dbReference type="EMBL" id="WOFV02000019">
    <property type="protein sequence ID" value="NAS17838.1"/>
    <property type="molecule type" value="Genomic_DNA"/>
</dbReference>
<dbReference type="RefSeq" id="WP_002579338.1">
    <property type="nucleotide sequence ID" value="NZ_AP019716.1"/>
</dbReference>
<evidence type="ECO:0000313" key="13">
    <source>
        <dbReference type="Proteomes" id="UP000474042"/>
    </source>
</evidence>
<dbReference type="InterPro" id="IPR020456">
    <property type="entry name" value="Acylphosphatase"/>
</dbReference>
<dbReference type="Proteomes" id="UP000321089">
    <property type="component" value="Unassembled WGS sequence"/>
</dbReference>
<evidence type="ECO:0000313" key="10">
    <source>
        <dbReference type="EMBL" id="NAS17838.1"/>
    </source>
</evidence>
<sequence length="90" mass="10378">MIRYSILVDGRVQGVGFRFFTQLTATNLNLTGWCKNLYDGKVQIEIQGSEDTLNKFISLLKKGNNFSRIDEIIVDKIPIIETEKKYSVKY</sequence>
<dbReference type="PROSITE" id="PS51160">
    <property type="entry name" value="ACYLPHOSPHATASE_3"/>
    <property type="match status" value="1"/>
</dbReference>
<evidence type="ECO:0000313" key="9">
    <source>
        <dbReference type="EMBL" id="GEQ20838.1"/>
    </source>
</evidence>
<dbReference type="PROSITE" id="PS00151">
    <property type="entry name" value="ACYLPHOSPHATASE_2"/>
    <property type="match status" value="1"/>
</dbReference>
<dbReference type="EMBL" id="CP040626">
    <property type="protein sequence ID" value="QMW90123.1"/>
    <property type="molecule type" value="Genomic_DNA"/>
</dbReference>
<evidence type="ECO:0000313" key="12">
    <source>
        <dbReference type="Proteomes" id="UP000321089"/>
    </source>
</evidence>
<dbReference type="PROSITE" id="PS00150">
    <property type="entry name" value="ACYLPHOSPHATASE_1"/>
    <property type="match status" value="1"/>
</dbReference>
<evidence type="ECO:0000256" key="1">
    <source>
        <dbReference type="ARBA" id="ARBA00005614"/>
    </source>
</evidence>
<evidence type="ECO:0000259" key="8">
    <source>
        <dbReference type="PROSITE" id="PS51160"/>
    </source>
</evidence>
<protein>
    <recommendedName>
        <fullName evidence="3 5">Acylphosphatase</fullName>
        <ecNumber evidence="2 5">3.6.1.7</ecNumber>
    </recommendedName>
</protein>
<dbReference type="EMBL" id="BKBC01000013">
    <property type="protein sequence ID" value="GEQ20838.1"/>
    <property type="molecule type" value="Genomic_DNA"/>
</dbReference>
<feature type="domain" description="Acylphosphatase-like" evidence="8">
    <location>
        <begin position="3"/>
        <end position="90"/>
    </location>
</feature>
<dbReference type="AlphaFoldDB" id="A0A0Q1DEY2"/>
<dbReference type="Proteomes" id="UP000515243">
    <property type="component" value="Chromosome 1"/>
</dbReference>
<name>A0A0Q1DEY2_CLOBU</name>
<evidence type="ECO:0000256" key="3">
    <source>
        <dbReference type="ARBA" id="ARBA00015991"/>
    </source>
</evidence>
<reference evidence="9 12" key="2">
    <citation type="submission" date="2019-07" db="EMBL/GenBank/DDBJ databases">
        <title>Whole genome shotgun sequence of Clostridium butyricum NBRC 3858.</title>
        <authorList>
            <person name="Hosoyama A."/>
            <person name="Uohara A."/>
            <person name="Ohji S."/>
            <person name="Ichikawa N."/>
        </authorList>
    </citation>
    <scope>NUCLEOTIDE SEQUENCE [LARGE SCALE GENOMIC DNA]</scope>
    <source>
        <strain evidence="9 12">NBRC 3858</strain>
    </source>
</reference>
<dbReference type="Pfam" id="PF00708">
    <property type="entry name" value="Acylphosphatase"/>
    <property type="match status" value="1"/>
</dbReference>
<dbReference type="InterPro" id="IPR036046">
    <property type="entry name" value="Acylphosphatase-like_dom_sf"/>
</dbReference>
<gene>
    <name evidence="9" type="primary">acyP</name>
    <name evidence="9" type="ORF">CBU02nite_13440</name>
    <name evidence="11" type="ORF">FF104_03905</name>
    <name evidence="10" type="ORF">GND98_008100</name>
</gene>
<reference evidence="10 13" key="3">
    <citation type="submission" date="2020-01" db="EMBL/GenBank/DDBJ databases">
        <title>Genome sequence of a 1,3-propanediol producer, Clostridium butyricum S3.</title>
        <authorList>
            <person name="Zhou J."/>
        </authorList>
    </citation>
    <scope>NUCLEOTIDE SEQUENCE [LARGE SCALE GENOMIC DNA]</scope>
    <source>
        <strain evidence="10 13">S3</strain>
    </source>
</reference>
<comment type="similarity">
    <text evidence="1 7">Belongs to the acylphosphatase family.</text>
</comment>
<keyword evidence="5 6" id="KW-0378">Hydrolase</keyword>
<feature type="active site" evidence="5">
    <location>
        <position position="18"/>
    </location>
</feature>
<reference evidence="11 14" key="1">
    <citation type="submission" date="2019-05" db="EMBL/GenBank/DDBJ databases">
        <authorList>
            <person name="Schori C."/>
            <person name="Ahrens C."/>
        </authorList>
    </citation>
    <scope>NUCLEOTIDE SEQUENCE [LARGE SCALE GENOMIC DNA]</scope>
    <source>
        <strain evidence="11 14">DSM 10702</strain>
    </source>
</reference>